<accession>A0A7G5XIX1</accession>
<proteinExistence type="predicted"/>
<organism evidence="1 2">
    <name type="scientific">Lacibacter sediminis</name>
    <dbReference type="NCBI Taxonomy" id="2760713"/>
    <lineage>
        <taxon>Bacteria</taxon>
        <taxon>Pseudomonadati</taxon>
        <taxon>Bacteroidota</taxon>
        <taxon>Chitinophagia</taxon>
        <taxon>Chitinophagales</taxon>
        <taxon>Chitinophagaceae</taxon>
        <taxon>Lacibacter</taxon>
    </lineage>
</organism>
<dbReference type="EMBL" id="CP060007">
    <property type="protein sequence ID" value="QNA45424.1"/>
    <property type="molecule type" value="Genomic_DNA"/>
</dbReference>
<dbReference type="AlphaFoldDB" id="A0A7G5XIX1"/>
<evidence type="ECO:0000313" key="2">
    <source>
        <dbReference type="Proteomes" id="UP000515344"/>
    </source>
</evidence>
<reference evidence="2" key="1">
    <citation type="submission" date="2020-08" db="EMBL/GenBank/DDBJ databases">
        <title>Lacibacter sp. S13-6-6 genome sequencing.</title>
        <authorList>
            <person name="Jin L."/>
        </authorList>
    </citation>
    <scope>NUCLEOTIDE SEQUENCE [LARGE SCALE GENOMIC DNA]</scope>
    <source>
        <strain evidence="2">S13-6-6</strain>
    </source>
</reference>
<protein>
    <submittedName>
        <fullName evidence="1">Uncharacterized protein</fullName>
    </submittedName>
</protein>
<dbReference type="RefSeq" id="WP_182804474.1">
    <property type="nucleotide sequence ID" value="NZ_CP060007.1"/>
</dbReference>
<name>A0A7G5XIX1_9BACT</name>
<keyword evidence="2" id="KW-1185">Reference proteome</keyword>
<dbReference type="PROSITE" id="PS51257">
    <property type="entry name" value="PROKAR_LIPOPROTEIN"/>
    <property type="match status" value="1"/>
</dbReference>
<evidence type="ECO:0000313" key="1">
    <source>
        <dbReference type="EMBL" id="QNA45424.1"/>
    </source>
</evidence>
<dbReference type="Proteomes" id="UP000515344">
    <property type="component" value="Chromosome"/>
</dbReference>
<dbReference type="KEGG" id="lacs:H4075_04270"/>
<gene>
    <name evidence="1" type="ORF">H4075_04270</name>
</gene>
<sequence length="61" mass="7012">MKHSSKFIAANILFVFAFLISCQKETQQTAEKTSIQFKQSHQPDAPGFVDNDMVMYWNNKA</sequence>